<dbReference type="InterPro" id="IPR036779">
    <property type="entry name" value="LysM_dom_sf"/>
</dbReference>
<proteinExistence type="predicted"/>
<dbReference type="PROSITE" id="PS51782">
    <property type="entry name" value="LYSM"/>
    <property type="match status" value="3"/>
</dbReference>
<feature type="domain" description="LysM" evidence="2">
    <location>
        <begin position="26"/>
        <end position="70"/>
    </location>
</feature>
<dbReference type="EMBL" id="AZTB01000033">
    <property type="protein sequence ID" value="KGG80252.1"/>
    <property type="molecule type" value="Genomic_DNA"/>
</dbReference>
<dbReference type="PANTHER" id="PTHR33734">
    <property type="entry name" value="LYSM DOMAIN-CONTAINING GPI-ANCHORED PROTEIN 2"/>
    <property type="match status" value="1"/>
</dbReference>
<accession>A0A096BH93</accession>
<dbReference type="SMART" id="SM00257">
    <property type="entry name" value="LysM"/>
    <property type="match status" value="3"/>
</dbReference>
<evidence type="ECO:0000259" key="2">
    <source>
        <dbReference type="PROSITE" id="PS51782"/>
    </source>
</evidence>
<reference evidence="3 4" key="1">
    <citation type="submission" date="2013-12" db="EMBL/GenBank/DDBJ databases">
        <title>Draft genome sequence of Caloranaerobacter sp. H53214.</title>
        <authorList>
            <person name="Jiang L.J."/>
            <person name="Shao Z.Z."/>
            <person name="Long M.N."/>
        </authorList>
    </citation>
    <scope>NUCLEOTIDE SEQUENCE [LARGE SCALE GENOMIC DNA]</scope>
    <source>
        <strain evidence="3 4">H53214</strain>
    </source>
</reference>
<protein>
    <submittedName>
        <fullName evidence="3">Peptidoglycan-binding protein LysM</fullName>
    </submittedName>
</protein>
<evidence type="ECO:0000313" key="3">
    <source>
        <dbReference type="EMBL" id="KGG80252.1"/>
    </source>
</evidence>
<dbReference type="RefSeq" id="WP_035163624.1">
    <property type="nucleotide sequence ID" value="NZ_AZTB01000033.1"/>
</dbReference>
<dbReference type="SUPFAM" id="SSF54106">
    <property type="entry name" value="LysM domain"/>
    <property type="match status" value="3"/>
</dbReference>
<keyword evidence="1" id="KW-0732">Signal</keyword>
<dbReference type="STRING" id="1156417.Y919_07340"/>
<feature type="signal peptide" evidence="1">
    <location>
        <begin position="1"/>
        <end position="25"/>
    </location>
</feature>
<dbReference type="Gene3D" id="3.10.350.10">
    <property type="entry name" value="LysM domain"/>
    <property type="match status" value="3"/>
</dbReference>
<evidence type="ECO:0000313" key="4">
    <source>
        <dbReference type="Proteomes" id="UP000029622"/>
    </source>
</evidence>
<dbReference type="Pfam" id="PF01476">
    <property type="entry name" value="LysM"/>
    <property type="match status" value="3"/>
</dbReference>
<evidence type="ECO:0000256" key="1">
    <source>
        <dbReference type="SAM" id="SignalP"/>
    </source>
</evidence>
<comment type="caution">
    <text evidence="3">The sequence shown here is derived from an EMBL/GenBank/DDBJ whole genome shotgun (WGS) entry which is preliminary data.</text>
</comment>
<dbReference type="PANTHER" id="PTHR33734:SF22">
    <property type="entry name" value="MEMBRANE-BOUND LYTIC MUREIN TRANSGLYCOSYLASE D"/>
    <property type="match status" value="1"/>
</dbReference>
<organism evidence="3 4">
    <name type="scientific">Caloranaerobacter azorensis H53214</name>
    <dbReference type="NCBI Taxonomy" id="1156417"/>
    <lineage>
        <taxon>Bacteria</taxon>
        <taxon>Bacillati</taxon>
        <taxon>Bacillota</taxon>
        <taxon>Tissierellia</taxon>
        <taxon>Tissierellales</taxon>
        <taxon>Thermohalobacteraceae</taxon>
        <taxon>Caloranaerobacter</taxon>
    </lineage>
</organism>
<feature type="domain" description="LysM" evidence="2">
    <location>
        <begin position="77"/>
        <end position="121"/>
    </location>
</feature>
<dbReference type="Proteomes" id="UP000029622">
    <property type="component" value="Unassembled WGS sequence"/>
</dbReference>
<dbReference type="InterPro" id="IPR018392">
    <property type="entry name" value="LysM"/>
</dbReference>
<gene>
    <name evidence="3" type="ORF">Y919_07340</name>
</gene>
<feature type="domain" description="LysM" evidence="2">
    <location>
        <begin position="146"/>
        <end position="190"/>
    </location>
</feature>
<dbReference type="CDD" id="cd00118">
    <property type="entry name" value="LysM"/>
    <property type="match status" value="3"/>
</dbReference>
<name>A0A096BH93_9FIRM</name>
<dbReference type="AlphaFoldDB" id="A0A096BH93"/>
<sequence>MKNIRKILAGTLAVTIIGTSSSVFAWTYEVKPGDTYWKISQKYNISMDTLLKVNNANENTVLYVGDKLNIPESENFFYYEVKKGDTPYLISKKFDVNLDELLKINGLSNSSLIYPGDRLRIPINNTDTNIDRSSVNFETKTTKTYKTYIVQPGDDFWKISQKFGIPMYELMKVNNANDRTVLYTGDKLIVPVYNVSVMETVGEKYGEYLDWWKGAQYLIPIGAKFKVIDFYTGKSFMAKRTAGTNHADVETLTAYDTKKFKEIWGGSFSWVRRPVIIEYKGRRIAASASGMPHAGNDKAPGGVYTSWRSGGYGGGVNLDYIKNNGMNGHFDIHFLNSTRHKDGKIDEKHQYCIKIAAGIIK</sequence>
<feature type="chain" id="PRO_5001924793" evidence="1">
    <location>
        <begin position="26"/>
        <end position="361"/>
    </location>
</feature>